<proteinExistence type="predicted"/>
<accession>A0AAE0G6D8</accession>
<organism evidence="1 2">
    <name type="scientific">Cymbomonas tetramitiformis</name>
    <dbReference type="NCBI Taxonomy" id="36881"/>
    <lineage>
        <taxon>Eukaryota</taxon>
        <taxon>Viridiplantae</taxon>
        <taxon>Chlorophyta</taxon>
        <taxon>Pyramimonadophyceae</taxon>
        <taxon>Pyramimonadales</taxon>
        <taxon>Pyramimonadaceae</taxon>
        <taxon>Cymbomonas</taxon>
    </lineage>
</organism>
<sequence>MEQSGSHLGNERAHLLPIHSSSHIVELLDPVVEEAEGVEEVVTVVVEVEAEEGAVEEQGRTTVTGECVVGATEVGDKVIGDFVGVKVSMQLAPVNPG</sequence>
<gene>
    <name evidence="1" type="ORF">CYMTET_19273</name>
</gene>
<keyword evidence="2" id="KW-1185">Reference proteome</keyword>
<evidence type="ECO:0000313" key="1">
    <source>
        <dbReference type="EMBL" id="KAK3272429.1"/>
    </source>
</evidence>
<dbReference type="EMBL" id="LGRX02008971">
    <property type="protein sequence ID" value="KAK3272429.1"/>
    <property type="molecule type" value="Genomic_DNA"/>
</dbReference>
<reference evidence="1 2" key="1">
    <citation type="journal article" date="2015" name="Genome Biol. Evol.">
        <title>Comparative Genomics of a Bacterivorous Green Alga Reveals Evolutionary Causalities and Consequences of Phago-Mixotrophic Mode of Nutrition.</title>
        <authorList>
            <person name="Burns J.A."/>
            <person name="Paasch A."/>
            <person name="Narechania A."/>
            <person name="Kim E."/>
        </authorList>
    </citation>
    <scope>NUCLEOTIDE SEQUENCE [LARGE SCALE GENOMIC DNA]</scope>
    <source>
        <strain evidence="1 2">PLY_AMNH</strain>
    </source>
</reference>
<comment type="caution">
    <text evidence="1">The sequence shown here is derived from an EMBL/GenBank/DDBJ whole genome shotgun (WGS) entry which is preliminary data.</text>
</comment>
<evidence type="ECO:0000313" key="2">
    <source>
        <dbReference type="Proteomes" id="UP001190700"/>
    </source>
</evidence>
<dbReference type="AlphaFoldDB" id="A0AAE0G6D8"/>
<dbReference type="Proteomes" id="UP001190700">
    <property type="component" value="Unassembled WGS sequence"/>
</dbReference>
<name>A0AAE0G6D8_9CHLO</name>
<protein>
    <submittedName>
        <fullName evidence="1">Uncharacterized protein</fullName>
    </submittedName>
</protein>